<dbReference type="Gene3D" id="1.20.1050.10">
    <property type="match status" value="1"/>
</dbReference>
<keyword evidence="2" id="KW-0808">Transferase</keyword>
<dbReference type="InterPro" id="IPR036249">
    <property type="entry name" value="Thioredoxin-like_sf"/>
</dbReference>
<dbReference type="PANTHER" id="PTHR44051">
    <property type="entry name" value="GLUTATHIONE S-TRANSFERASE-RELATED"/>
    <property type="match status" value="1"/>
</dbReference>
<dbReference type="GO" id="GO:0016740">
    <property type="term" value="F:transferase activity"/>
    <property type="evidence" value="ECO:0007669"/>
    <property type="project" value="UniProtKB-KW"/>
</dbReference>
<dbReference type="SUPFAM" id="SSF47616">
    <property type="entry name" value="GST C-terminal domain-like"/>
    <property type="match status" value="1"/>
</dbReference>
<dbReference type="Pfam" id="PF00043">
    <property type="entry name" value="GST_C"/>
    <property type="match status" value="1"/>
</dbReference>
<dbReference type="InterPro" id="IPR010987">
    <property type="entry name" value="Glutathione-S-Trfase_C-like"/>
</dbReference>
<dbReference type="InterPro" id="IPR004045">
    <property type="entry name" value="Glutathione_S-Trfase_N"/>
</dbReference>
<dbReference type="InterPro" id="IPR040079">
    <property type="entry name" value="Glutathione_S-Trfase"/>
</dbReference>
<accession>A0A102L454</accession>
<dbReference type="Gene3D" id="3.40.30.10">
    <property type="entry name" value="Glutaredoxin"/>
    <property type="match status" value="1"/>
</dbReference>
<name>A0A102L454_9BURK</name>
<dbReference type="InterPro" id="IPR036282">
    <property type="entry name" value="Glutathione-S-Trfase_C_sf"/>
</dbReference>
<evidence type="ECO:0000313" key="2">
    <source>
        <dbReference type="EMBL" id="KUZ86742.1"/>
    </source>
</evidence>
<dbReference type="InterPro" id="IPR004046">
    <property type="entry name" value="GST_C"/>
</dbReference>
<dbReference type="EMBL" id="LOTN01000046">
    <property type="protein sequence ID" value="KUZ86742.1"/>
    <property type="molecule type" value="Genomic_DNA"/>
</dbReference>
<evidence type="ECO:0000313" key="3">
    <source>
        <dbReference type="Proteomes" id="UP000065521"/>
    </source>
</evidence>
<dbReference type="CDD" id="cd03048">
    <property type="entry name" value="GST_N_Ure2p_like"/>
    <property type="match status" value="1"/>
</dbReference>
<evidence type="ECO:0000256" key="1">
    <source>
        <dbReference type="RuleBase" id="RU003494"/>
    </source>
</evidence>
<dbReference type="PROSITE" id="PS50404">
    <property type="entry name" value="GST_NTER"/>
    <property type="match status" value="1"/>
</dbReference>
<dbReference type="SFLD" id="SFLDG01151">
    <property type="entry name" value="Main.2:_Nu-like"/>
    <property type="match status" value="1"/>
</dbReference>
<sequence length="234" mass="26074">MIQFHYNPSPNPAKVALFLEEAGLPYELVPVDPRKGEQHSAAFRAINPNAKTPAIVDGDATVFDSNAILLYLAEKTGRFLPDDTPAARGEMLSWLMFVATGIGPYAGQAVHFKHHAPEPNAYAINRYDFEAWRHWRIVDERLATSRYMLGDTYTLVDMAVWGWARAVPFVLGETAWEQLPNVKRLLDEISARPAAQRAEALKARHAFKLEMDDEARRAMFPQNARLAAGAATGA</sequence>
<gene>
    <name evidence="2" type="ORF">WI38_23100</name>
</gene>
<dbReference type="SFLD" id="SFLDG00358">
    <property type="entry name" value="Main_(cytGST)"/>
    <property type="match status" value="1"/>
</dbReference>
<protein>
    <submittedName>
        <fullName evidence="2">Glutathione S-transferase</fullName>
    </submittedName>
</protein>
<reference evidence="2 3" key="1">
    <citation type="submission" date="2015-11" db="EMBL/GenBank/DDBJ databases">
        <title>Expanding the genomic diversity of Burkholderia species for the development of highly accurate diagnostics.</title>
        <authorList>
            <person name="Sahl J."/>
            <person name="Keim P."/>
            <person name="Wagner D."/>
        </authorList>
    </citation>
    <scope>NUCLEOTIDE SEQUENCE [LARGE SCALE GENOMIC DNA]</scope>
    <source>
        <strain evidence="2 3">RF32-BP4</strain>
    </source>
</reference>
<proteinExistence type="inferred from homology"/>
<dbReference type="PANTHER" id="PTHR44051:SF19">
    <property type="entry name" value="DISULFIDE-BOND OXIDOREDUCTASE YFCG"/>
    <property type="match status" value="1"/>
</dbReference>
<dbReference type="AlphaFoldDB" id="A0A102L454"/>
<dbReference type="Pfam" id="PF02798">
    <property type="entry name" value="GST_N"/>
    <property type="match status" value="1"/>
</dbReference>
<comment type="similarity">
    <text evidence="1">Belongs to the GST superfamily.</text>
</comment>
<dbReference type="SFLD" id="SFLDS00019">
    <property type="entry name" value="Glutathione_Transferase_(cytos"/>
    <property type="match status" value="1"/>
</dbReference>
<comment type="caution">
    <text evidence="2">The sequence shown here is derived from an EMBL/GenBank/DDBJ whole genome shotgun (WGS) entry which is preliminary data.</text>
</comment>
<dbReference type="PROSITE" id="PS50405">
    <property type="entry name" value="GST_CTER"/>
    <property type="match status" value="1"/>
</dbReference>
<dbReference type="SUPFAM" id="SSF52833">
    <property type="entry name" value="Thioredoxin-like"/>
    <property type="match status" value="1"/>
</dbReference>
<dbReference type="Proteomes" id="UP000065521">
    <property type="component" value="Unassembled WGS sequence"/>
</dbReference>
<organism evidence="2 3">
    <name type="scientific">Burkholderia ubonensis</name>
    <dbReference type="NCBI Taxonomy" id="101571"/>
    <lineage>
        <taxon>Bacteria</taxon>
        <taxon>Pseudomonadati</taxon>
        <taxon>Pseudomonadota</taxon>
        <taxon>Betaproteobacteria</taxon>
        <taxon>Burkholderiales</taxon>
        <taxon>Burkholderiaceae</taxon>
        <taxon>Burkholderia</taxon>
        <taxon>Burkholderia cepacia complex</taxon>
    </lineage>
</organism>
<dbReference type="RefSeq" id="WP_059617552.1">
    <property type="nucleotide sequence ID" value="NZ_CP013370.1"/>
</dbReference>